<dbReference type="SUPFAM" id="SSF57196">
    <property type="entry name" value="EGF/Laminin"/>
    <property type="match status" value="13"/>
</dbReference>
<feature type="disulfide bond" evidence="20">
    <location>
        <begin position="1083"/>
        <end position="1095"/>
    </location>
</feature>
<dbReference type="SMART" id="SM00136">
    <property type="entry name" value="LamNT"/>
    <property type="match status" value="1"/>
</dbReference>
<feature type="disulfide bond" evidence="20">
    <location>
        <begin position="964"/>
        <end position="973"/>
    </location>
</feature>
<dbReference type="FunFam" id="2.10.25.10:FF:000082">
    <property type="entry name" value="Laminin subunit alpha 1"/>
    <property type="match status" value="1"/>
</dbReference>
<evidence type="ECO:0000256" key="9">
    <source>
        <dbReference type="ARBA" id="ARBA00023054"/>
    </source>
</evidence>
<evidence type="ECO:0000256" key="7">
    <source>
        <dbReference type="ARBA" id="ARBA00022869"/>
    </source>
</evidence>
<dbReference type="PRINTS" id="PR00011">
    <property type="entry name" value="EGFLAMININ"/>
</dbReference>
<dbReference type="Pfam" id="PF00054">
    <property type="entry name" value="Laminin_G_1"/>
    <property type="match status" value="3"/>
</dbReference>
<evidence type="ECO:0000256" key="8">
    <source>
        <dbReference type="ARBA" id="ARBA00022889"/>
    </source>
</evidence>
<feature type="disulfide bond" evidence="20">
    <location>
        <begin position="812"/>
        <end position="821"/>
    </location>
</feature>
<protein>
    <recommendedName>
        <fullName evidence="14">Laminin subunit alpha-2</fullName>
    </recommendedName>
    <alternativeName>
        <fullName evidence="16">Laminin M chain</fullName>
    </alternativeName>
    <alternativeName>
        <fullName evidence="17">Laminin-12 subunit alpha</fullName>
    </alternativeName>
    <alternativeName>
        <fullName evidence="18">Laminin-2 subunit alpha</fullName>
    </alternativeName>
    <alternativeName>
        <fullName evidence="19">Laminin-4 subunit alpha</fullName>
    </alternativeName>
    <alternativeName>
        <fullName evidence="15">Merosin heavy chain</fullName>
    </alternativeName>
</protein>
<keyword evidence="12 20" id="KW-0424">Laminin EGF-like domain</keyword>
<feature type="disulfide bond" evidence="20">
    <location>
        <begin position="753"/>
        <end position="762"/>
    </location>
</feature>
<dbReference type="PANTHER" id="PTHR10574">
    <property type="entry name" value="NETRIN/LAMININ-RELATED"/>
    <property type="match status" value="1"/>
</dbReference>
<evidence type="ECO:0000313" key="21">
    <source>
        <dbReference type="Ensembl" id="ENSCMUP00000018207.2"/>
    </source>
</evidence>
<evidence type="ECO:0000256" key="19">
    <source>
        <dbReference type="ARBA" id="ARBA00083678"/>
    </source>
</evidence>
<feature type="disulfide bond" evidence="20">
    <location>
        <begin position="1397"/>
        <end position="1406"/>
    </location>
</feature>
<comment type="subcellular location">
    <subcellularLocation>
        <location evidence="2">Secreted</location>
        <location evidence="2">Extracellular space</location>
        <location evidence="2">Extracellular matrix</location>
        <location evidence="2">Basement membrane</location>
    </subcellularLocation>
</comment>
<comment type="caution">
    <text evidence="20">Lacks conserved residue(s) required for the propagation of feature annotation.</text>
</comment>
<evidence type="ECO:0000256" key="2">
    <source>
        <dbReference type="ARBA" id="ARBA00004302"/>
    </source>
</evidence>
<dbReference type="Gene3D" id="2.60.120.200">
    <property type="match status" value="4"/>
</dbReference>
<dbReference type="FunFam" id="2.10.25.10:FF:000106">
    <property type="entry name" value="Heparan sulfate proteoglycan 2"/>
    <property type="match status" value="2"/>
</dbReference>
<evidence type="ECO:0000256" key="16">
    <source>
        <dbReference type="ARBA" id="ARBA00079076"/>
    </source>
</evidence>
<dbReference type="FunFam" id="2.10.25.10:FF:000069">
    <property type="entry name" value="Laminin subunit alpha 1"/>
    <property type="match status" value="1"/>
</dbReference>
<keyword evidence="4" id="KW-0272">Extracellular matrix</keyword>
<evidence type="ECO:0000256" key="18">
    <source>
        <dbReference type="ARBA" id="ARBA00082217"/>
    </source>
</evidence>
<dbReference type="PANTHER" id="PTHR10574:SF291">
    <property type="entry name" value="LAMININ SUBUNIT ALPHA-2"/>
    <property type="match status" value="1"/>
</dbReference>
<dbReference type="InterPro" id="IPR010307">
    <property type="entry name" value="Laminin_dom_II"/>
</dbReference>
<dbReference type="SMART" id="SM00281">
    <property type="entry name" value="LamB"/>
    <property type="match status" value="2"/>
</dbReference>
<dbReference type="PROSITE" id="PS51117">
    <property type="entry name" value="LAMININ_NTER"/>
    <property type="match status" value="1"/>
</dbReference>
<evidence type="ECO:0000256" key="13">
    <source>
        <dbReference type="ARBA" id="ARBA00064740"/>
    </source>
</evidence>
<feature type="disulfide bond" evidence="20">
    <location>
        <begin position="1112"/>
        <end position="1121"/>
    </location>
</feature>
<dbReference type="FunFam" id="2.60.120.200:FF:000057">
    <property type="entry name" value="Laminin subunit alpha 2"/>
    <property type="match status" value="1"/>
</dbReference>
<dbReference type="InterPro" id="IPR002049">
    <property type="entry name" value="LE_dom"/>
</dbReference>
<accession>A0A8C3GZY3</accession>
<dbReference type="SMART" id="SM00180">
    <property type="entry name" value="EGF_Lam"/>
    <property type="match status" value="15"/>
</dbReference>
<evidence type="ECO:0000256" key="15">
    <source>
        <dbReference type="ARBA" id="ARBA00076878"/>
    </source>
</evidence>
<dbReference type="SMART" id="SM00282">
    <property type="entry name" value="LamG"/>
    <property type="match status" value="4"/>
</dbReference>
<dbReference type="FunFam" id="2.10.25.10:FF:000051">
    <property type="entry name" value="Laminin subunit alpha 4"/>
    <property type="match status" value="1"/>
</dbReference>
<dbReference type="FunFam" id="2.10.25.10:FF:000512">
    <property type="entry name" value="Laminin subunit alpha 1"/>
    <property type="match status" value="1"/>
</dbReference>
<feature type="disulfide bond" evidence="20">
    <location>
        <begin position="466"/>
        <end position="475"/>
    </location>
</feature>
<dbReference type="Pfam" id="PF00052">
    <property type="entry name" value="Laminin_B"/>
    <property type="match status" value="2"/>
</dbReference>
<evidence type="ECO:0000256" key="20">
    <source>
        <dbReference type="PROSITE-ProRule" id="PRU00460"/>
    </source>
</evidence>
<dbReference type="FunFam" id="2.10.25.10:FF:000242">
    <property type="entry name" value="Laminin subunit alpha 1"/>
    <property type="match status" value="1"/>
</dbReference>
<evidence type="ECO:0000256" key="12">
    <source>
        <dbReference type="ARBA" id="ARBA00023292"/>
    </source>
</evidence>
<accession>A0A8U7NUT1</accession>
<feature type="disulfide bond" evidence="20">
    <location>
        <begin position="1037"/>
        <end position="1049"/>
    </location>
</feature>
<dbReference type="InterPro" id="IPR000742">
    <property type="entry name" value="EGF"/>
</dbReference>
<feature type="disulfide bond" evidence="20">
    <location>
        <begin position="1485"/>
        <end position="1497"/>
    </location>
</feature>
<feature type="disulfide bond" evidence="20">
    <location>
        <begin position="1009"/>
        <end position="1018"/>
    </location>
</feature>
<dbReference type="GO" id="GO:0009887">
    <property type="term" value="P:animal organ morphogenesis"/>
    <property type="evidence" value="ECO:0007669"/>
    <property type="project" value="TreeGrafter"/>
</dbReference>
<dbReference type="Pfam" id="PF00053">
    <property type="entry name" value="EGF_laminin"/>
    <property type="match status" value="11"/>
</dbReference>
<evidence type="ECO:0000256" key="10">
    <source>
        <dbReference type="ARBA" id="ARBA00023157"/>
    </source>
</evidence>
<dbReference type="PROSITE" id="PS50025">
    <property type="entry name" value="LAM_G_DOMAIN"/>
    <property type="match status" value="4"/>
</dbReference>
<comment type="subunit">
    <text evidence="13">Laminin is a complex glycoprotein, consisting of three different polypeptide chains (alpha, beta, gamma), which are bound to each other by disulfide bonds into a cross-shaped molecule comprising one long and three short arms with globules at each end. Alpha-2 is a subunit of laminin-2 (laminin-211 or merosin), laminin-4 (laminin-221 or S-merosin) and laminin-12 (laminin-213). Interacts with FBLN1, FBLN2 and NID2.</text>
</comment>
<dbReference type="InterPro" id="IPR000034">
    <property type="entry name" value="Laminin_IV"/>
</dbReference>
<feature type="disulfide bond" evidence="20">
    <location>
        <begin position="916"/>
        <end position="925"/>
    </location>
</feature>
<reference evidence="21" key="3">
    <citation type="submission" date="2025-09" db="UniProtKB">
        <authorList>
            <consortium name="Ensembl"/>
        </authorList>
    </citation>
    <scope>IDENTIFICATION</scope>
</reference>
<dbReference type="SUPFAM" id="SSF49899">
    <property type="entry name" value="Concanavalin A-like lectins/glucanases"/>
    <property type="match status" value="4"/>
</dbReference>
<dbReference type="Gene3D" id="2.10.25.10">
    <property type="entry name" value="Laminin"/>
    <property type="match status" value="13"/>
</dbReference>
<keyword evidence="5" id="KW-0732">Signal</keyword>
<comment type="function">
    <text evidence="1">Binding to cells via a high affinity receptor, laminin is thought to mediate the attachment, migration and organization of cells into tissues during embryonic development by interacting with other extracellular matrix components.</text>
</comment>
<gene>
    <name evidence="21" type="primary">LAMA2</name>
</gene>
<dbReference type="FunFam" id="2.10.25.10:FF:000189">
    <property type="entry name" value="Laminin subunit alpha 2"/>
    <property type="match status" value="1"/>
</dbReference>
<reference evidence="22" key="1">
    <citation type="submission" date="2019-10" db="EMBL/GenBank/DDBJ databases">
        <title>Corvus moneduloides (New Caledonian crow) genome, bCorMon1, primary haplotype.</title>
        <authorList>
            <person name="Rutz C."/>
            <person name="Fungtammasan C."/>
            <person name="Mountcastle J."/>
            <person name="Formenti G."/>
            <person name="Chow W."/>
            <person name="Howe K."/>
            <person name="Steele M.P."/>
            <person name="Fernandes J."/>
            <person name="Gilbert M.T.P."/>
            <person name="Fedrigo O."/>
            <person name="Jarvis E.D."/>
            <person name="Gemmell N."/>
        </authorList>
    </citation>
    <scope>NUCLEOTIDE SEQUENCE [LARGE SCALE GENOMIC DNA]</scope>
</reference>
<dbReference type="CDD" id="cd00055">
    <property type="entry name" value="EGF_Lam"/>
    <property type="match status" value="14"/>
</dbReference>
<feature type="disulfide bond" evidence="20">
    <location>
        <begin position="866"/>
        <end position="875"/>
    </location>
</feature>
<dbReference type="GO" id="GO:0007155">
    <property type="term" value="P:cell adhesion"/>
    <property type="evidence" value="ECO:0007669"/>
    <property type="project" value="UniProtKB-KW"/>
</dbReference>
<organism evidence="21 22">
    <name type="scientific">Corvus moneduloides</name>
    <name type="common">New Caledonian crow</name>
    <dbReference type="NCBI Taxonomy" id="1196302"/>
    <lineage>
        <taxon>Eukaryota</taxon>
        <taxon>Metazoa</taxon>
        <taxon>Chordata</taxon>
        <taxon>Craniata</taxon>
        <taxon>Vertebrata</taxon>
        <taxon>Euteleostomi</taxon>
        <taxon>Archelosauria</taxon>
        <taxon>Archosauria</taxon>
        <taxon>Dinosauria</taxon>
        <taxon>Saurischia</taxon>
        <taxon>Theropoda</taxon>
        <taxon>Coelurosauria</taxon>
        <taxon>Aves</taxon>
        <taxon>Neognathae</taxon>
        <taxon>Neoaves</taxon>
        <taxon>Telluraves</taxon>
        <taxon>Australaves</taxon>
        <taxon>Passeriformes</taxon>
        <taxon>Corvoidea</taxon>
        <taxon>Corvidae</taxon>
        <taxon>Corvus</taxon>
    </lineage>
</organism>
<evidence type="ECO:0000256" key="1">
    <source>
        <dbReference type="ARBA" id="ARBA00002418"/>
    </source>
</evidence>
<sequence length="2365" mass="260637">RMGRNPSVYNGFILMSKFWMHIQRLFPAVLNLASNALITTNATCGEKGREMYCKLVEHVPGQPERNPQCRICDQRKRHPITNAIDGKNSWWQSPSIQNGIEYHYVTITLDLQQIFQIAYVIVKAANSPRPGNWILERSLDGVDYQPWQYYAITDSECLTRYNIHPRPGTPSYIKDDEVICTSYYSKIHPLENGEIHTSLINGRPSADDPSRELLEFTSARFIRLRFQRIRTLNADLMMFAHQDPAEIDPIVTRRYYYSIKDISVGGMCICSGHAKACPLDPELQGRCEHNTCGETCDQCCPGFHQKPWHAGTLLHKHECEPCNCHGKTEECYYDQDVADRNQSLNIHGEYIGGGVCVNCSGYTSGINCETCADGYFRPKGVLPDNPNPCQSCSCDPNGSLNDTCVKDEKHMEGDLLPGFCHCKTGYAGESCSQCALGYTGYPECLPCNCSLEGSENDDPCIGPCICKEHVEGENCDRCKPGFFNLQQNNPEGCEECFCSGKTNVCTNSHFTYRNMNGWYLSDLPGLIRVIPMQKRFDGHQQLSISNVIAQKLLPQIYYWSAPSSYLGNKVTAAGGHLKFTVSYDVTEEEEEETAKLMVQSDVIIEGGDLKISTPKGIIHLQPSEEHTEEIVLKPESFSMHGTDVPVSRREFMTVLANVKRILIRATYSNGMNAIYRIRSVIMEAADHTLRGRRTASAVELCECPPGYDGTSCESCWPRHRRVNGTVFGGVCAPCTCFGHADMCDDITGACLDCRHNTGGSYCDRCLPGFYGDATKGTAEDCQLCACPLNIPSNNFSPTCHFDQHRGLICDECPAGYVGPRCERCAEGYFGQPLIPGGSCQPCQCNDNLDFSVPGSCDSLSGACLICKPGTTGQYCERCADGYFGDALHARNCQPCHCHMNGSFSEICDSRTGQCECKANVIGRRCDICKPGTFGLQSSRGCVPCNCNSFGSKSFDCNGDGQCYCQPGVTGKKCDRCAHGFYNFEEGGCTPCECSRFGNNCDPVSGRCICPPNTVGEMCDKCAPNHWGHNIVSGCKPCECSLIGALSSQCDLNTGCCFCRPEFSGEKCTECRFGYWNYPHCVACQCFLTGTDPQSCDTEGKCSCIDHSGQCSCKANVEGVHCDRCKSGTFGLSARNPLGCSSCYCFGLTTQCSEARGLMRMWVTLKPEQMILPLVDEKLQRSTLSGIAFQPPEIVANIEQVMQDLRSEPVYWRLPEQFEGRKLTAYGGKLKYAIYFEAREETGFTTYYPQVIIRGGPPTNTRIIVRHMAAPLIGQLTRHEIEMTEVTFPSAFFSPKLKHAVLLNIITNLSFVFLSFSMNGNIMVMTKEAEALCPGNTIMVTQVPTGRHLRQISPGRFYRLPSPPVGRTPAQSLGTCVVCQCHGHSTMCDSETSVCQNCQHNTAGHHCERCAAGFYGIVQGSPDDCQPCACPLSISSNNFSPTCVAEGPSDYQCTACPPGYEGQYCERCSSGYTGNPQIPGGSCQACECDPYGSLPVPCDSVTGQCTCRPGFTGWKCAGCEHRHARHGMKCVSCDDECTGLLLNDLDRLNQMILSVNLSGPLPAPYKMLHGFENTTQELKVCWWYSHLCLDLSYKVADADSSIKNLEKEADRLLDKIKPIKELQDNLGKNISQIKELINQARKQANSIKVSVSSGGNCIRTYRPEIKKGTYNTVIVNVKTVVADNLLFYLGSAKFTDFLAIEMRKGKVSFLWDVGSGVGRVEYPDLTIDDGFWYRIEASRTGKNGTISVRALDGPKASIVPATFSAVSPPGYTILDVDVNAVLFVGGLTEKIKKSDAVRVTTFTGCMGETFLDSKPIGLWNFRDIEGDCKGCRGSDGEGTVQFDGDGYAMVSRPIRWNPNISTVMFKFRTFSSNALLMYLATDDLVRTKDFMSVELSGGRIKVSYDLGSGTASVISNQSHNDGKWKSFTLSRIQKQGKFLWCQHRGFSSYLCGTPNHLITGKMLPEVNLEKYTGCLKDIEISRTPYNILSSPDFVGLTKGCTLEVSLISRCFGLNVYKCFLVYDFMDSCATDTEPSILEGGKQFGLSRNSHIAVAFDDTKVKNRYVVCFSIRTTADSGLLFYMARINHADFATVQIKNGLPYFSYDLGSGNTSTVIFNKINDGQWHQIKVSRIKQEGNLIVDGVSNRTVSPKKADILDVVGMLYVGGLPINYTTRRIGPILHSIDGCIRNFKMTESPVDLDNPTTSFNVGKCFVTAQKGTYFDGTGFAKTVGAYRVGTDLLVEFEFRTTRMNGVLLGVSSQKMDGLGIELVGGKVMFHVDNGAGRFSGVYEPDAPGSLCDGQWHKVRANKIKHRLELTVDGRQVESDSPNRASTSADTNDPLFVGGYPGEWATHKLCFTCAPVTLPW</sequence>
<keyword evidence="8" id="KW-0130">Cell adhesion</keyword>
<dbReference type="GO" id="GO:0005576">
    <property type="term" value="C:extracellular region"/>
    <property type="evidence" value="ECO:0007669"/>
    <property type="project" value="UniProtKB-ARBA"/>
</dbReference>
<dbReference type="Gene3D" id="2.60.120.260">
    <property type="entry name" value="Galactose-binding domain-like"/>
    <property type="match status" value="1"/>
</dbReference>
<dbReference type="Gene3D" id="2.170.300.10">
    <property type="entry name" value="Tie2 ligand-binding domain superfamily"/>
    <property type="match status" value="1"/>
</dbReference>
<dbReference type="InterPro" id="IPR013320">
    <property type="entry name" value="ConA-like_dom_sf"/>
</dbReference>
<dbReference type="Ensembl" id="ENSCMUT00000019563.2">
    <property type="protein sequence ID" value="ENSCMUP00000018207.2"/>
    <property type="gene ID" value="ENSCMUG00000009967.2"/>
</dbReference>
<dbReference type="InterPro" id="IPR001791">
    <property type="entry name" value="Laminin_G"/>
</dbReference>
<evidence type="ECO:0000256" key="11">
    <source>
        <dbReference type="ARBA" id="ARBA00023180"/>
    </source>
</evidence>
<dbReference type="Pfam" id="PF00055">
    <property type="entry name" value="Laminin_N"/>
    <property type="match status" value="1"/>
</dbReference>
<dbReference type="Pfam" id="PF06009">
    <property type="entry name" value="Laminin_II"/>
    <property type="match status" value="1"/>
</dbReference>
<keyword evidence="11" id="KW-0325">Glycoprotein</keyword>
<dbReference type="SMART" id="SM00181">
    <property type="entry name" value="EGF"/>
    <property type="match status" value="10"/>
</dbReference>
<dbReference type="InterPro" id="IPR050440">
    <property type="entry name" value="Laminin/Netrin_ECM"/>
</dbReference>
<evidence type="ECO:0000256" key="3">
    <source>
        <dbReference type="ARBA" id="ARBA00022525"/>
    </source>
</evidence>
<evidence type="ECO:0000313" key="22">
    <source>
        <dbReference type="Proteomes" id="UP000694553"/>
    </source>
</evidence>
<name>A0A8C3GZY3_CORMO</name>
<proteinExistence type="predicted"/>
<reference evidence="21" key="2">
    <citation type="submission" date="2025-08" db="UniProtKB">
        <authorList>
            <consortium name="Ensembl"/>
        </authorList>
    </citation>
    <scope>IDENTIFICATION</scope>
</reference>
<dbReference type="FunFam" id="2.10.25.10:FF:000074">
    <property type="entry name" value="Laminin subunit alpha"/>
    <property type="match status" value="1"/>
</dbReference>
<dbReference type="FunFam" id="2.170.300.10:FF:000008">
    <property type="entry name" value="Laminin subunit alpha 2"/>
    <property type="match status" value="1"/>
</dbReference>
<dbReference type="FunFam" id="2.60.120.260:FF:000017">
    <property type="entry name" value="Laminin subunit alpha 2"/>
    <property type="match status" value="1"/>
</dbReference>
<evidence type="ECO:0000256" key="6">
    <source>
        <dbReference type="ARBA" id="ARBA00022737"/>
    </source>
</evidence>
<dbReference type="CDD" id="cd00110">
    <property type="entry name" value="LamG"/>
    <property type="match status" value="4"/>
</dbReference>
<evidence type="ECO:0000256" key="4">
    <source>
        <dbReference type="ARBA" id="ARBA00022530"/>
    </source>
</evidence>
<feature type="disulfide bond" evidence="20">
    <location>
        <begin position="392"/>
        <end position="404"/>
    </location>
</feature>
<dbReference type="PROSITE" id="PS51115">
    <property type="entry name" value="LAMININ_IVA"/>
    <property type="match status" value="2"/>
</dbReference>
<dbReference type="GO" id="GO:0009888">
    <property type="term" value="P:tissue development"/>
    <property type="evidence" value="ECO:0007669"/>
    <property type="project" value="TreeGrafter"/>
</dbReference>
<feature type="disulfide bond" evidence="20">
    <location>
        <begin position="1058"/>
        <end position="1067"/>
    </location>
</feature>
<keyword evidence="22" id="KW-1185">Reference proteome</keyword>
<keyword evidence="6" id="KW-0677">Repeat</keyword>
<dbReference type="InterPro" id="IPR056863">
    <property type="entry name" value="LMN_ATRN_NET-like_EGF"/>
</dbReference>
<dbReference type="PROSITE" id="PS01248">
    <property type="entry name" value="EGF_LAM_1"/>
    <property type="match status" value="6"/>
</dbReference>
<dbReference type="Pfam" id="PF02210">
    <property type="entry name" value="Laminin_G_2"/>
    <property type="match status" value="1"/>
</dbReference>
<evidence type="ECO:0000256" key="17">
    <source>
        <dbReference type="ARBA" id="ARBA00081478"/>
    </source>
</evidence>
<feature type="disulfide bond" evidence="20">
    <location>
        <begin position="1487"/>
        <end position="1504"/>
    </location>
</feature>
<feature type="disulfide bond" evidence="20">
    <location>
        <begin position="895"/>
        <end position="907"/>
    </location>
</feature>
<dbReference type="GO" id="GO:0005604">
    <property type="term" value="C:basement membrane"/>
    <property type="evidence" value="ECO:0007669"/>
    <property type="project" value="UniProtKB-SubCell"/>
</dbReference>
<dbReference type="Proteomes" id="UP000694553">
    <property type="component" value="Unassembled WGS sequence"/>
</dbReference>
<feature type="disulfide bond" evidence="20">
    <location>
        <begin position="944"/>
        <end position="956"/>
    </location>
</feature>
<dbReference type="FunFam" id="2.60.120.200:FF:000065">
    <property type="entry name" value="Laminin subunit alpha 2"/>
    <property type="match status" value="1"/>
</dbReference>
<dbReference type="FunFam" id="2.10.25.10:FF:000128">
    <property type="entry name" value="laminin subunit alpha-2 isoform X1"/>
    <property type="match status" value="2"/>
</dbReference>
<feature type="disulfide bond" evidence="20">
    <location>
        <begin position="878"/>
        <end position="892"/>
    </location>
</feature>
<feature type="disulfide bond" evidence="20">
    <location>
        <begin position="1039"/>
        <end position="1056"/>
    </location>
</feature>
<evidence type="ECO:0000256" key="14">
    <source>
        <dbReference type="ARBA" id="ARBA00072595"/>
    </source>
</evidence>
<keyword evidence="10 20" id="KW-1015">Disulfide bond</keyword>
<dbReference type="PROSITE" id="PS50027">
    <property type="entry name" value="EGF_LAM_2"/>
    <property type="match status" value="12"/>
</dbReference>
<feature type="disulfide bond" evidence="20">
    <location>
        <begin position="897"/>
        <end position="914"/>
    </location>
</feature>
<dbReference type="FunFam" id="2.170.300.10:FF:000026">
    <property type="entry name" value="laminin subunit alpha-2 isoform X2"/>
    <property type="match status" value="1"/>
</dbReference>
<dbReference type="InterPro" id="IPR008211">
    <property type="entry name" value="Laminin_N"/>
</dbReference>
<feature type="disulfide bond" evidence="20">
    <location>
        <begin position="1506"/>
        <end position="1515"/>
    </location>
</feature>
<evidence type="ECO:0000256" key="5">
    <source>
        <dbReference type="ARBA" id="ARBA00022729"/>
    </source>
</evidence>
<keyword evidence="9" id="KW-0175">Coiled coil</keyword>
<dbReference type="Pfam" id="PF24973">
    <property type="entry name" value="EGF_LMN_ATRN"/>
    <property type="match status" value="2"/>
</dbReference>
<keyword evidence="3" id="KW-0964">Secreted</keyword>
<dbReference type="FunFam" id="2.10.25.10:FF:000094">
    <property type="entry name" value="Laminin subunit alpha-2"/>
    <property type="match status" value="1"/>
</dbReference>
<keyword evidence="7" id="KW-0084">Basement membrane</keyword>
<feature type="disulfide bond" evidence="20">
    <location>
        <begin position="422"/>
        <end position="431"/>
    </location>
</feature>
<dbReference type="FunFam" id="2.10.25.10:FF:000315">
    <property type="entry name" value="Laminin subunit alpha 2"/>
    <property type="match status" value="1"/>
</dbReference>